<dbReference type="Pfam" id="PF00067">
    <property type="entry name" value="p450"/>
    <property type="match status" value="1"/>
</dbReference>
<dbReference type="InterPro" id="IPR001128">
    <property type="entry name" value="Cyt_P450"/>
</dbReference>
<keyword evidence="4 8" id="KW-0479">Metal-binding</keyword>
<feature type="binding site" description="axial binding residue" evidence="8">
    <location>
        <position position="446"/>
    </location>
    <ligand>
        <name>heme</name>
        <dbReference type="ChEBI" id="CHEBI:30413"/>
    </ligand>
    <ligandPart>
        <name>Fe</name>
        <dbReference type="ChEBI" id="CHEBI:18248"/>
    </ligandPart>
</feature>
<dbReference type="GO" id="GO:0020037">
    <property type="term" value="F:heme binding"/>
    <property type="evidence" value="ECO:0007669"/>
    <property type="project" value="InterPro"/>
</dbReference>
<name>A0A319EDD3_ASPSB</name>
<gene>
    <name evidence="10" type="ORF">BO78DRAFT_405942</name>
</gene>
<dbReference type="InterPro" id="IPR017972">
    <property type="entry name" value="Cyt_P450_CS"/>
</dbReference>
<dbReference type="PROSITE" id="PS00086">
    <property type="entry name" value="CYTOCHROME_P450"/>
    <property type="match status" value="1"/>
</dbReference>
<dbReference type="GO" id="GO:0004497">
    <property type="term" value="F:monooxygenase activity"/>
    <property type="evidence" value="ECO:0007669"/>
    <property type="project" value="UniProtKB-KW"/>
</dbReference>
<evidence type="ECO:0000256" key="6">
    <source>
        <dbReference type="ARBA" id="ARBA00023004"/>
    </source>
</evidence>
<dbReference type="InterPro" id="IPR002401">
    <property type="entry name" value="Cyt_P450_E_grp-I"/>
</dbReference>
<keyword evidence="6 8" id="KW-0408">Iron</keyword>
<keyword evidence="3 8" id="KW-0349">Heme</keyword>
<evidence type="ECO:0000256" key="4">
    <source>
        <dbReference type="ARBA" id="ARBA00022723"/>
    </source>
</evidence>
<evidence type="ECO:0000256" key="7">
    <source>
        <dbReference type="ARBA" id="ARBA00023033"/>
    </source>
</evidence>
<comment type="similarity">
    <text evidence="2 9">Belongs to the cytochrome P450 family.</text>
</comment>
<protein>
    <submittedName>
        <fullName evidence="10">Putative benzoate 4-monooxygenase cytochrome P450</fullName>
    </submittedName>
</protein>
<dbReference type="InterPro" id="IPR036396">
    <property type="entry name" value="Cyt_P450_sf"/>
</dbReference>
<dbReference type="PRINTS" id="PR00463">
    <property type="entry name" value="EP450I"/>
</dbReference>
<evidence type="ECO:0000256" key="3">
    <source>
        <dbReference type="ARBA" id="ARBA00022617"/>
    </source>
</evidence>
<proteinExistence type="inferred from homology"/>
<dbReference type="AlphaFoldDB" id="A0A319EDD3"/>
<dbReference type="Proteomes" id="UP000248423">
    <property type="component" value="Unassembled WGS sequence"/>
</dbReference>
<evidence type="ECO:0000313" key="11">
    <source>
        <dbReference type="Proteomes" id="UP000248423"/>
    </source>
</evidence>
<accession>A0A319EDD3</accession>
<evidence type="ECO:0000256" key="1">
    <source>
        <dbReference type="ARBA" id="ARBA00001971"/>
    </source>
</evidence>
<dbReference type="SUPFAM" id="SSF48264">
    <property type="entry name" value="Cytochrome P450"/>
    <property type="match status" value="1"/>
</dbReference>
<dbReference type="EMBL" id="KZ826336">
    <property type="protein sequence ID" value="PYI08192.1"/>
    <property type="molecule type" value="Genomic_DNA"/>
</dbReference>
<keyword evidence="5 9" id="KW-0560">Oxidoreductase</keyword>
<dbReference type="CDD" id="cd11062">
    <property type="entry name" value="CYP58-like"/>
    <property type="match status" value="1"/>
</dbReference>
<dbReference type="VEuPathDB" id="FungiDB:BO78DRAFT_405942"/>
<dbReference type="PANTHER" id="PTHR24305:SF157">
    <property type="entry name" value="N-ACETYLTRYPTOPHAN 6-HYDROXYLASE IVOC-RELATED"/>
    <property type="match status" value="1"/>
</dbReference>
<dbReference type="PRINTS" id="PR00385">
    <property type="entry name" value="P450"/>
</dbReference>
<evidence type="ECO:0000256" key="5">
    <source>
        <dbReference type="ARBA" id="ARBA00023002"/>
    </source>
</evidence>
<reference evidence="10 11" key="1">
    <citation type="submission" date="2018-02" db="EMBL/GenBank/DDBJ databases">
        <title>The genomes of Aspergillus section Nigri reveals drivers in fungal speciation.</title>
        <authorList>
            <consortium name="DOE Joint Genome Institute"/>
            <person name="Vesth T.C."/>
            <person name="Nybo J."/>
            <person name="Theobald S."/>
            <person name="Brandl J."/>
            <person name="Frisvad J.C."/>
            <person name="Nielsen K.F."/>
            <person name="Lyhne E.K."/>
            <person name="Kogle M.E."/>
            <person name="Kuo A."/>
            <person name="Riley R."/>
            <person name="Clum A."/>
            <person name="Nolan M."/>
            <person name="Lipzen A."/>
            <person name="Salamov A."/>
            <person name="Henrissat B."/>
            <person name="Wiebenga A."/>
            <person name="De vries R.P."/>
            <person name="Grigoriev I.V."/>
            <person name="Mortensen U.H."/>
            <person name="Andersen M.R."/>
            <person name="Baker S.E."/>
        </authorList>
    </citation>
    <scope>NUCLEOTIDE SEQUENCE [LARGE SCALE GENOMIC DNA]</scope>
    <source>
        <strain evidence="10 11">CBS 121057</strain>
    </source>
</reference>
<dbReference type="GO" id="GO:0005506">
    <property type="term" value="F:iron ion binding"/>
    <property type="evidence" value="ECO:0007669"/>
    <property type="project" value="InterPro"/>
</dbReference>
<dbReference type="PANTHER" id="PTHR24305">
    <property type="entry name" value="CYTOCHROME P450"/>
    <property type="match status" value="1"/>
</dbReference>
<keyword evidence="7 9" id="KW-0503">Monooxygenase</keyword>
<evidence type="ECO:0000256" key="8">
    <source>
        <dbReference type="PIRSR" id="PIRSR602401-1"/>
    </source>
</evidence>
<dbReference type="GO" id="GO:0016705">
    <property type="term" value="F:oxidoreductase activity, acting on paired donors, with incorporation or reduction of molecular oxygen"/>
    <property type="evidence" value="ECO:0007669"/>
    <property type="project" value="InterPro"/>
</dbReference>
<dbReference type="InterPro" id="IPR050121">
    <property type="entry name" value="Cytochrome_P450_monoxygenase"/>
</dbReference>
<evidence type="ECO:0000256" key="9">
    <source>
        <dbReference type="RuleBase" id="RU000461"/>
    </source>
</evidence>
<dbReference type="OrthoDB" id="3945418at2759"/>
<organism evidence="10 11">
    <name type="scientific">Aspergillus sclerotiicarbonarius (strain CBS 121057 / IBT 28362)</name>
    <dbReference type="NCBI Taxonomy" id="1448318"/>
    <lineage>
        <taxon>Eukaryota</taxon>
        <taxon>Fungi</taxon>
        <taxon>Dikarya</taxon>
        <taxon>Ascomycota</taxon>
        <taxon>Pezizomycotina</taxon>
        <taxon>Eurotiomycetes</taxon>
        <taxon>Eurotiomycetidae</taxon>
        <taxon>Eurotiales</taxon>
        <taxon>Aspergillaceae</taxon>
        <taxon>Aspergillus</taxon>
        <taxon>Aspergillus subgen. Circumdati</taxon>
    </lineage>
</organism>
<comment type="cofactor">
    <cofactor evidence="1 8">
        <name>heme</name>
        <dbReference type="ChEBI" id="CHEBI:30413"/>
    </cofactor>
</comment>
<dbReference type="Gene3D" id="1.10.630.10">
    <property type="entry name" value="Cytochrome P450"/>
    <property type="match status" value="1"/>
</dbReference>
<sequence>MLPFFSTTRIVEAYQSFYLVYIISLLVYRLCFHPLVHLPGPWLAKVTYLYEWYYDLYLPGQFTFKLKYLHKKYGPIIRINPDEVHIDDPDFFDELYSKKNGRAVKPRRTAEAFGPYSSTLATQSHELHRIRRSAVNPFFSKRSVVDLVPVIRRPIDMLCERLKEVSRDGEMLNMKYMFAAVTLDIIKDYCFAREPENFLKSDFGRKGFDDVDGFIAVSLWNTHMPWIMRLTYSLPDNIKKILSPTMANVLAFRLDLSRQVEDIRHGHDKSYEKVYHRTVFHELLESRLPANELKRDRLRDEAFSLITAGSGTTAYVLRGTAYHVAVNPVVRQRLYNELRAVIPDPSHLPSLAELERLPYLTAVVQEGLRLCGPVTHRILRQFPDKAIYCHGYVIPAGTTVGMTGVLIHQNENIYPAPHLFQPERWLADGKRLERYLVPFSRGSRACLGINLARAELYLILAVVFRQFDFDVSQVQRERDIDWSRDYLLGVQARDSPGILVKVKNAV</sequence>
<dbReference type="STRING" id="1448318.A0A319EDD3"/>
<evidence type="ECO:0000313" key="10">
    <source>
        <dbReference type="EMBL" id="PYI08192.1"/>
    </source>
</evidence>
<evidence type="ECO:0000256" key="2">
    <source>
        <dbReference type="ARBA" id="ARBA00010617"/>
    </source>
</evidence>
<keyword evidence="11" id="KW-1185">Reference proteome</keyword>